<dbReference type="AlphaFoldDB" id="A0A512BZ36"/>
<evidence type="ECO:0000313" key="2">
    <source>
        <dbReference type="EMBL" id="GEO17226.1"/>
    </source>
</evidence>
<reference evidence="2 3" key="1">
    <citation type="submission" date="2019-07" db="EMBL/GenBank/DDBJ databases">
        <title>Whole genome shotgun sequence of Microvirga aerophila NBRC 106136.</title>
        <authorList>
            <person name="Hosoyama A."/>
            <person name="Uohara A."/>
            <person name="Ohji S."/>
            <person name="Ichikawa N."/>
        </authorList>
    </citation>
    <scope>NUCLEOTIDE SEQUENCE [LARGE SCALE GENOMIC DNA]</scope>
    <source>
        <strain evidence="2 3">NBRC 106136</strain>
    </source>
</reference>
<name>A0A512BZ36_9HYPH</name>
<sequence>MARNWLSVRTCPRPAPSTAHLGVDQTDGGHAGSGREGKANYAKAGTVPESILSPMPLTRPGLRGSGCSRASRNIVADRPGPVIVLVRHGTPQWCWGISEASRLMRLDY</sequence>
<organism evidence="2 3">
    <name type="scientific">Microvirga aerophila</name>
    <dbReference type="NCBI Taxonomy" id="670291"/>
    <lineage>
        <taxon>Bacteria</taxon>
        <taxon>Pseudomonadati</taxon>
        <taxon>Pseudomonadota</taxon>
        <taxon>Alphaproteobacteria</taxon>
        <taxon>Hyphomicrobiales</taxon>
        <taxon>Methylobacteriaceae</taxon>
        <taxon>Microvirga</taxon>
    </lineage>
</organism>
<evidence type="ECO:0000256" key="1">
    <source>
        <dbReference type="SAM" id="MobiDB-lite"/>
    </source>
</evidence>
<feature type="region of interest" description="Disordered" evidence="1">
    <location>
        <begin position="1"/>
        <end position="45"/>
    </location>
</feature>
<comment type="caution">
    <text evidence="2">The sequence shown here is derived from an EMBL/GenBank/DDBJ whole genome shotgun (WGS) entry which is preliminary data.</text>
</comment>
<dbReference type="EMBL" id="BJYU01000095">
    <property type="protein sequence ID" value="GEO17226.1"/>
    <property type="molecule type" value="Genomic_DNA"/>
</dbReference>
<keyword evidence="3" id="KW-1185">Reference proteome</keyword>
<gene>
    <name evidence="2" type="ORF">MAE02_49220</name>
</gene>
<dbReference type="Proteomes" id="UP000321085">
    <property type="component" value="Unassembled WGS sequence"/>
</dbReference>
<protein>
    <submittedName>
        <fullName evidence="2">Uncharacterized protein</fullName>
    </submittedName>
</protein>
<accession>A0A512BZ36</accession>
<proteinExistence type="predicted"/>
<evidence type="ECO:0000313" key="3">
    <source>
        <dbReference type="Proteomes" id="UP000321085"/>
    </source>
</evidence>